<dbReference type="HOGENOM" id="CLU_037937_1_0_11"/>
<dbReference type="STRING" id="106370.Francci3_1827"/>
<dbReference type="AlphaFoldDB" id="Q2JBY9"/>
<feature type="domain" description="HTH cro/C1-type" evidence="1">
    <location>
        <begin position="90"/>
        <end position="114"/>
    </location>
</feature>
<evidence type="ECO:0000259" key="1">
    <source>
        <dbReference type="PROSITE" id="PS50943"/>
    </source>
</evidence>
<gene>
    <name evidence="2" type="ordered locus">Francci3_1827</name>
</gene>
<sequence length="484" mass="52261">MSRSSRRAEQDELRARMRAAGMSHDEIAVEFARRYGYRPRAAHRHAHGWSQVQAAGHINSHAAQVGLDPRGAAPMDGPRLSELENWPLPNNRRRPTPQLLALLAEVYGTNIHNLIDLDDREHFTPADTLLISRVDRIEPAAGRILPAPRAAPSARGLVQPGSPAHIDRRDFVTATATALTFGRTAPRHVDPALVDYFGQQLEGHYRADVMLGPRELISTVTVQHTLISNLVATARGETRLALLRSSAAYASLIGWLHQDAGDLETSSVWRGVALEVAQRSRDPQLVAYALLNHASVRTDLADGLGALDLCGAVLADAGRLSPKMRVLALQQQAHGASLVGDRATVDSALDQAAPLVERCDDGLPWGNACRRTSAYLEVQRATCYGRLGLVTAAAGLWRQILDTTPANARRDRGVFLARQATACVQSGDVGRAVDAGRLAAALAVETGSVRIRRELAGLRQAAQPLKGAAVGRDIDEIFAPEKET</sequence>
<name>Q2JBY9_FRACC</name>
<keyword evidence="3" id="KW-1185">Reference proteome</keyword>
<dbReference type="KEGG" id="fra:Francci3_1827"/>
<dbReference type="OrthoDB" id="3217612at2"/>
<organism evidence="2 3">
    <name type="scientific">Frankia casuarinae (strain DSM 45818 / CECT 9043 / HFP020203 / CcI3)</name>
    <dbReference type="NCBI Taxonomy" id="106370"/>
    <lineage>
        <taxon>Bacteria</taxon>
        <taxon>Bacillati</taxon>
        <taxon>Actinomycetota</taxon>
        <taxon>Actinomycetes</taxon>
        <taxon>Frankiales</taxon>
        <taxon>Frankiaceae</taxon>
        <taxon>Frankia</taxon>
    </lineage>
</organism>
<protein>
    <recommendedName>
        <fullName evidence="1">HTH cro/C1-type domain-containing protein</fullName>
    </recommendedName>
</protein>
<dbReference type="Proteomes" id="UP000001937">
    <property type="component" value="Chromosome"/>
</dbReference>
<accession>Q2JBY9</accession>
<proteinExistence type="predicted"/>
<dbReference type="PhylomeDB" id="Q2JBY9"/>
<dbReference type="RefSeq" id="WP_011436263.1">
    <property type="nucleotide sequence ID" value="NC_007777.1"/>
</dbReference>
<evidence type="ECO:0000313" key="3">
    <source>
        <dbReference type="Proteomes" id="UP000001937"/>
    </source>
</evidence>
<reference evidence="2 3" key="1">
    <citation type="journal article" date="2007" name="Genome Res.">
        <title>Genome characteristics of facultatively symbiotic Frankia sp. strains reflect host range and host plant biogeography.</title>
        <authorList>
            <person name="Normand P."/>
            <person name="Lapierre P."/>
            <person name="Tisa L.S."/>
            <person name="Gogarten J.P."/>
            <person name="Alloisio N."/>
            <person name="Bagnarol E."/>
            <person name="Bassi C.A."/>
            <person name="Berry A.M."/>
            <person name="Bickhart D.M."/>
            <person name="Choisne N."/>
            <person name="Couloux A."/>
            <person name="Cournoyer B."/>
            <person name="Cruveiller S."/>
            <person name="Daubin V."/>
            <person name="Demange N."/>
            <person name="Francino M.P."/>
            <person name="Goltsman E."/>
            <person name="Huang Y."/>
            <person name="Kopp O.R."/>
            <person name="Labarre L."/>
            <person name="Lapidus A."/>
            <person name="Lavire C."/>
            <person name="Marechal J."/>
            <person name="Martinez M."/>
            <person name="Mastronunzio J.E."/>
            <person name="Mullin B.C."/>
            <person name="Niemann J."/>
            <person name="Pujic P."/>
            <person name="Rawnsley T."/>
            <person name="Rouy Z."/>
            <person name="Schenowitz C."/>
            <person name="Sellstedt A."/>
            <person name="Tavares F."/>
            <person name="Tomkins J.P."/>
            <person name="Vallenet D."/>
            <person name="Valverde C."/>
            <person name="Wall L.G."/>
            <person name="Wang Y."/>
            <person name="Medigue C."/>
            <person name="Benson D.R."/>
        </authorList>
    </citation>
    <scope>NUCLEOTIDE SEQUENCE [LARGE SCALE GENOMIC DNA]</scope>
    <source>
        <strain evidence="3">DSM 45818 / CECT 9043 / CcI3</strain>
    </source>
</reference>
<dbReference type="InterPro" id="IPR001387">
    <property type="entry name" value="Cro/C1-type_HTH"/>
</dbReference>
<dbReference type="eggNOG" id="COG1476">
    <property type="taxonomic scope" value="Bacteria"/>
</dbReference>
<evidence type="ECO:0000313" key="2">
    <source>
        <dbReference type="EMBL" id="ABD11203.1"/>
    </source>
</evidence>
<dbReference type="EMBL" id="CP000249">
    <property type="protein sequence ID" value="ABD11203.1"/>
    <property type="molecule type" value="Genomic_DNA"/>
</dbReference>
<dbReference type="PROSITE" id="PS50943">
    <property type="entry name" value="HTH_CROC1"/>
    <property type="match status" value="1"/>
</dbReference>